<name>A0A4R6TBU4_9BACT</name>
<proteinExistence type="predicted"/>
<dbReference type="RefSeq" id="WP_133553209.1">
    <property type="nucleotide sequence ID" value="NZ_SNYF01000005.1"/>
</dbReference>
<dbReference type="Proteomes" id="UP000294535">
    <property type="component" value="Unassembled WGS sequence"/>
</dbReference>
<feature type="domain" description="DUF4136" evidence="1">
    <location>
        <begin position="38"/>
        <end position="179"/>
    </location>
</feature>
<evidence type="ECO:0000313" key="2">
    <source>
        <dbReference type="EMBL" id="TDQ19155.1"/>
    </source>
</evidence>
<gene>
    <name evidence="2" type="ORF">DFQ04_0972</name>
</gene>
<dbReference type="InterPro" id="IPR025411">
    <property type="entry name" value="DUF4136"/>
</dbReference>
<accession>A0A4R6TBU4</accession>
<dbReference type="Pfam" id="PF13590">
    <property type="entry name" value="DUF4136"/>
    <property type="match status" value="1"/>
</dbReference>
<organism evidence="2 3">
    <name type="scientific">Algoriphagus boseongensis</name>
    <dbReference type="NCBI Taxonomy" id="1442587"/>
    <lineage>
        <taxon>Bacteria</taxon>
        <taxon>Pseudomonadati</taxon>
        <taxon>Bacteroidota</taxon>
        <taxon>Cytophagia</taxon>
        <taxon>Cytophagales</taxon>
        <taxon>Cyclobacteriaceae</taxon>
        <taxon>Algoriphagus</taxon>
    </lineage>
</organism>
<comment type="caution">
    <text evidence="2">The sequence shown here is derived from an EMBL/GenBank/DDBJ whole genome shotgun (WGS) entry which is preliminary data.</text>
</comment>
<evidence type="ECO:0000259" key="1">
    <source>
        <dbReference type="Pfam" id="PF13590"/>
    </source>
</evidence>
<evidence type="ECO:0000313" key="3">
    <source>
        <dbReference type="Proteomes" id="UP000294535"/>
    </source>
</evidence>
<dbReference type="EMBL" id="SNYF01000005">
    <property type="protein sequence ID" value="TDQ19155.1"/>
    <property type="molecule type" value="Genomic_DNA"/>
</dbReference>
<dbReference type="OrthoDB" id="837372at2"/>
<protein>
    <submittedName>
        <fullName evidence="2">Uncharacterized protein DUF4136</fullName>
    </submittedName>
</protein>
<sequence>MKCNSRFGILLVLVAFLNSCSSIEVFKENSEIPIAKPYQSFVIVNKELEMQGFEDKFIDELVKEELQARLEAAGMVYDRERPDVVIRFHSNEDSRQREVVNYRNPYPYWGYRIYDPFLYNPYSSFNQPRISTSNYELLQVIVDFIDPEKDKYLMTLTSVTEVSNPKSLKTKVLKSLEKVTDTFLTLNKIQND</sequence>
<dbReference type="AlphaFoldDB" id="A0A4R6TBU4"/>
<reference evidence="2 3" key="1">
    <citation type="submission" date="2019-03" db="EMBL/GenBank/DDBJ databases">
        <title>Genomic Encyclopedia of Type Strains, Phase III (KMG-III): the genomes of soil and plant-associated and newly described type strains.</title>
        <authorList>
            <person name="Whitman W."/>
        </authorList>
    </citation>
    <scope>NUCLEOTIDE SEQUENCE [LARGE SCALE GENOMIC DNA]</scope>
    <source>
        <strain evidence="2 3">CECT 8446</strain>
    </source>
</reference>
<keyword evidence="3" id="KW-1185">Reference proteome</keyword>
<dbReference type="Gene3D" id="3.30.160.670">
    <property type="match status" value="1"/>
</dbReference>